<protein>
    <submittedName>
        <fullName evidence="2">Bm1143</fullName>
    </submittedName>
</protein>
<proteinExistence type="predicted"/>
<evidence type="ECO:0000256" key="1">
    <source>
        <dbReference type="SAM" id="MobiDB-lite"/>
    </source>
</evidence>
<reference evidence="2" key="1">
    <citation type="journal article" date="2007" name="Science">
        <title>Draft genome of the filarial nematode parasite Brugia malayi.</title>
        <authorList>
            <person name="Ghedin E."/>
            <person name="Wang S."/>
            <person name="Spiro D."/>
            <person name="Caler E."/>
            <person name="Zhao Q."/>
            <person name="Crabtree J."/>
            <person name="Allen J.E."/>
            <person name="Delcher A.L."/>
            <person name="Guiliano D.B."/>
            <person name="Miranda-Saavedra D."/>
            <person name="Angiuoli S.V."/>
            <person name="Creasy T."/>
            <person name="Amedeo P."/>
            <person name="Haas B."/>
            <person name="El-Sayed N.M."/>
            <person name="Wortman J.R."/>
            <person name="Feldblyum T."/>
            <person name="Tallon L."/>
            <person name="Schatz M."/>
            <person name="Shumway M."/>
            <person name="Koo H."/>
            <person name="Salzberg S.L."/>
            <person name="Schobel S."/>
            <person name="Pertea M."/>
            <person name="Pop M."/>
            <person name="White O."/>
            <person name="Barton G.J."/>
            <person name="Carlow C.K."/>
            <person name="Crawford M.J."/>
            <person name="Daub J."/>
            <person name="Dimmic M.W."/>
            <person name="Estes C.F."/>
            <person name="Foster J.M."/>
            <person name="Ganatra M."/>
            <person name="Gregory W.F."/>
            <person name="Johnson N.M."/>
            <person name="Jin J."/>
            <person name="Komuniecki R."/>
            <person name="Korf I."/>
            <person name="Kumar S."/>
            <person name="Laney S."/>
            <person name="Li B.W."/>
            <person name="Li W."/>
            <person name="Lindblom T.H."/>
            <person name="Lustigman S."/>
            <person name="Ma D."/>
            <person name="Maina C.V."/>
            <person name="Martin D.M."/>
            <person name="McCarter J.P."/>
            <person name="McReynolds L."/>
            <person name="Mitreva M."/>
            <person name="Nutman T.B."/>
            <person name="Parkinson J."/>
            <person name="Peregrin-Alvarez J.M."/>
            <person name="Poole C."/>
            <person name="Ren Q."/>
            <person name="Saunders L."/>
            <person name="Sluder A.E."/>
            <person name="Smith K."/>
            <person name="Stanke M."/>
            <person name="Unnasch T.R."/>
            <person name="Ware J."/>
            <person name="Wei A.D."/>
            <person name="Weil G."/>
            <person name="Williams D.J."/>
            <person name="Zhang Y."/>
            <person name="Williams S.A."/>
            <person name="Fraser-Liggett C."/>
            <person name="Slatko B."/>
            <person name="Blaxter M.L."/>
            <person name="Scott A.L."/>
        </authorList>
    </citation>
    <scope>NUCLEOTIDE SEQUENCE</scope>
    <source>
        <strain evidence="2">FR3</strain>
    </source>
</reference>
<organism evidence="2">
    <name type="scientific">Brugia malayi</name>
    <name type="common">Filarial nematode worm</name>
    <dbReference type="NCBI Taxonomy" id="6279"/>
    <lineage>
        <taxon>Eukaryota</taxon>
        <taxon>Metazoa</taxon>
        <taxon>Ecdysozoa</taxon>
        <taxon>Nematoda</taxon>
        <taxon>Chromadorea</taxon>
        <taxon>Rhabditida</taxon>
        <taxon>Spirurina</taxon>
        <taxon>Spiruromorpha</taxon>
        <taxon>Filarioidea</taxon>
        <taxon>Onchocercidae</taxon>
        <taxon>Brugia</taxon>
    </lineage>
</organism>
<accession>A0A0J9XMM3</accession>
<dbReference type="AlphaFoldDB" id="A0A0J9XMM3"/>
<reference evidence="2" key="2">
    <citation type="submission" date="2012-12" db="EMBL/GenBank/DDBJ databases">
        <authorList>
            <person name="Gao Y.W."/>
            <person name="Fan S.T."/>
            <person name="Sun H.T."/>
            <person name="Wang Z."/>
            <person name="Gao X.L."/>
            <person name="Li Y.G."/>
            <person name="Wang T.C."/>
            <person name="Zhang K."/>
            <person name="Xu W.W."/>
            <person name="Yu Z.J."/>
            <person name="Xia X.Z."/>
        </authorList>
    </citation>
    <scope>NUCLEOTIDE SEQUENCE</scope>
    <source>
        <strain evidence="2">FR3</strain>
    </source>
</reference>
<feature type="compositionally biased region" description="Polar residues" evidence="1">
    <location>
        <begin position="68"/>
        <end position="78"/>
    </location>
</feature>
<dbReference type="EMBL" id="LN856483">
    <property type="protein sequence ID" value="CDP91645.1"/>
    <property type="molecule type" value="Genomic_DNA"/>
</dbReference>
<sequence>MSTSNSSDVVASKPKRKRRHRYINTKHNKVVDIYNPYYNYFNERYKIRVKGRNKKRKEAVPPLEEQPNKISSGSTSGSADKVLAKK</sequence>
<name>A0A0J9XMM3_BRUMA</name>
<feature type="region of interest" description="Disordered" evidence="1">
    <location>
        <begin position="50"/>
        <end position="86"/>
    </location>
</feature>
<gene>
    <name evidence="2" type="ORF">Bm1143</name>
    <name evidence="2" type="ORF">BM_Bm1143</name>
</gene>
<evidence type="ECO:0000313" key="2">
    <source>
        <dbReference type="EMBL" id="CDP91645.1"/>
    </source>
</evidence>